<keyword evidence="4" id="KW-0238">DNA-binding</keyword>
<evidence type="ECO:0008006" key="8">
    <source>
        <dbReference type="Google" id="ProtNLM"/>
    </source>
</evidence>
<sequence>MQVMVLPETISHRFRATNILEQLNEEARLLEKVIPIFSNYDSAIRILGALLIENDESWSSSPRKHLKFNLTDI</sequence>
<dbReference type="Pfam" id="PF00872">
    <property type="entry name" value="Transposase_mut"/>
    <property type="match status" value="1"/>
</dbReference>
<evidence type="ECO:0000256" key="4">
    <source>
        <dbReference type="ARBA" id="ARBA00023125"/>
    </source>
</evidence>
<dbReference type="GO" id="GO:0003677">
    <property type="term" value="F:DNA binding"/>
    <property type="evidence" value="ECO:0007669"/>
    <property type="project" value="UniProtKB-KW"/>
</dbReference>
<organism evidence="6 7">
    <name type="scientific">Vagococcus elongatus</name>
    <dbReference type="NCBI Taxonomy" id="180344"/>
    <lineage>
        <taxon>Bacteria</taxon>
        <taxon>Bacillati</taxon>
        <taxon>Bacillota</taxon>
        <taxon>Bacilli</taxon>
        <taxon>Lactobacillales</taxon>
        <taxon>Enterococcaceae</taxon>
        <taxon>Vagococcus</taxon>
    </lineage>
</organism>
<name>A0A430B477_9ENTE</name>
<proteinExistence type="inferred from homology"/>
<gene>
    <name evidence="6" type="ORF">CBF29_01925</name>
</gene>
<evidence type="ECO:0000256" key="1">
    <source>
        <dbReference type="ARBA" id="ARBA00002190"/>
    </source>
</evidence>
<dbReference type="EMBL" id="NGKA01000002">
    <property type="protein sequence ID" value="RSU15113.1"/>
    <property type="molecule type" value="Genomic_DNA"/>
</dbReference>
<evidence type="ECO:0000313" key="6">
    <source>
        <dbReference type="EMBL" id="RSU15113.1"/>
    </source>
</evidence>
<protein>
    <recommendedName>
        <fullName evidence="8">Transposase</fullName>
    </recommendedName>
</protein>
<dbReference type="GO" id="GO:0006313">
    <property type="term" value="P:DNA transposition"/>
    <property type="evidence" value="ECO:0007669"/>
    <property type="project" value="InterPro"/>
</dbReference>
<dbReference type="InterPro" id="IPR001207">
    <property type="entry name" value="Transposase_mutator"/>
</dbReference>
<comment type="caution">
    <text evidence="6">The sequence shown here is derived from an EMBL/GenBank/DDBJ whole genome shotgun (WGS) entry which is preliminary data.</text>
</comment>
<evidence type="ECO:0000256" key="5">
    <source>
        <dbReference type="ARBA" id="ARBA00023172"/>
    </source>
</evidence>
<comment type="function">
    <text evidence="1">Required for the transposition of the insertion element.</text>
</comment>
<dbReference type="AlphaFoldDB" id="A0A430B477"/>
<dbReference type="Proteomes" id="UP000287605">
    <property type="component" value="Unassembled WGS sequence"/>
</dbReference>
<evidence type="ECO:0000256" key="2">
    <source>
        <dbReference type="ARBA" id="ARBA00010961"/>
    </source>
</evidence>
<comment type="similarity">
    <text evidence="2">Belongs to the transposase mutator family.</text>
</comment>
<keyword evidence="3" id="KW-0815">Transposition</keyword>
<evidence type="ECO:0000313" key="7">
    <source>
        <dbReference type="Proteomes" id="UP000287605"/>
    </source>
</evidence>
<accession>A0A430B477</accession>
<evidence type="ECO:0000256" key="3">
    <source>
        <dbReference type="ARBA" id="ARBA00022578"/>
    </source>
</evidence>
<keyword evidence="5" id="KW-0233">DNA recombination</keyword>
<keyword evidence="7" id="KW-1185">Reference proteome</keyword>
<dbReference type="GO" id="GO:0004803">
    <property type="term" value="F:transposase activity"/>
    <property type="evidence" value="ECO:0007669"/>
    <property type="project" value="InterPro"/>
</dbReference>
<dbReference type="OrthoDB" id="9779930at2"/>
<reference evidence="6 7" key="1">
    <citation type="submission" date="2017-05" db="EMBL/GenBank/DDBJ databases">
        <title>Vagococcus spp. assemblies.</title>
        <authorList>
            <person name="Gulvik C.A."/>
        </authorList>
    </citation>
    <scope>NUCLEOTIDE SEQUENCE [LARGE SCALE GENOMIC DNA]</scope>
    <source>
        <strain evidence="6 7">CCUG 51432</strain>
    </source>
</reference>